<dbReference type="InterPro" id="IPR012392">
    <property type="entry name" value="3-ktacl-CoA_syn"/>
</dbReference>
<comment type="caution">
    <text evidence="4">The sequence shown here is derived from an EMBL/GenBank/DDBJ whole genome shotgun (WGS) entry which is preliminary data.</text>
</comment>
<gene>
    <name evidence="4" type="primary">KCS11_2</name>
    <name evidence="4" type="ORF">CFP56_012941</name>
</gene>
<dbReference type="Gene3D" id="3.40.47.10">
    <property type="match status" value="1"/>
</dbReference>
<keyword evidence="1" id="KW-0012">Acyltransferase</keyword>
<organism evidence="4 5">
    <name type="scientific">Quercus suber</name>
    <name type="common">Cork oak</name>
    <dbReference type="NCBI Taxonomy" id="58331"/>
    <lineage>
        <taxon>Eukaryota</taxon>
        <taxon>Viridiplantae</taxon>
        <taxon>Streptophyta</taxon>
        <taxon>Embryophyta</taxon>
        <taxon>Tracheophyta</taxon>
        <taxon>Spermatophyta</taxon>
        <taxon>Magnoliopsida</taxon>
        <taxon>eudicotyledons</taxon>
        <taxon>Gunneridae</taxon>
        <taxon>Pentapetalae</taxon>
        <taxon>rosids</taxon>
        <taxon>fabids</taxon>
        <taxon>Fagales</taxon>
        <taxon>Fagaceae</taxon>
        <taxon>Quercus</taxon>
    </lineage>
</organism>
<evidence type="ECO:0000313" key="5">
    <source>
        <dbReference type="Proteomes" id="UP000237347"/>
    </source>
</evidence>
<evidence type="ECO:0000259" key="3">
    <source>
        <dbReference type="Pfam" id="PF08392"/>
    </source>
</evidence>
<feature type="domain" description="FAE" evidence="3">
    <location>
        <begin position="1"/>
        <end position="118"/>
    </location>
</feature>
<dbReference type="GO" id="GO:0016020">
    <property type="term" value="C:membrane"/>
    <property type="evidence" value="ECO:0007669"/>
    <property type="project" value="InterPro"/>
</dbReference>
<keyword evidence="5" id="KW-1185">Reference proteome</keyword>
<sequence length="147" mass="16833">MESMTLNWYRGNSRSMLLSNCLFRLEAAAILLPNRSSDRRHSKYQLIQTLRTYKGADDKCYNCVIQKEDMDKELGISLSKNLLTVAGETLKNNITTLGPLVLPLSEQIRFFVNLVGRKIFKMKIKQYVPDLSWLSSTSVYMQEGGQC</sequence>
<protein>
    <submittedName>
        <fullName evidence="4">3-ketoacyl-coa synthase 11</fullName>
    </submittedName>
</protein>
<dbReference type="AlphaFoldDB" id="A0AAW0KU71"/>
<dbReference type="GO" id="GO:0006633">
    <property type="term" value="P:fatty acid biosynthetic process"/>
    <property type="evidence" value="ECO:0007669"/>
    <property type="project" value="InterPro"/>
</dbReference>
<dbReference type="PANTHER" id="PTHR31561">
    <property type="entry name" value="3-KETOACYL-COA SYNTHASE"/>
    <property type="match status" value="1"/>
</dbReference>
<dbReference type="InterPro" id="IPR016039">
    <property type="entry name" value="Thiolase-like"/>
</dbReference>
<evidence type="ECO:0000256" key="1">
    <source>
        <dbReference type="ARBA" id="ARBA00023315"/>
    </source>
</evidence>
<proteinExistence type="predicted"/>
<dbReference type="Pfam" id="PF08392">
    <property type="entry name" value="FAE1_CUT1_RppA"/>
    <property type="match status" value="1"/>
</dbReference>
<name>A0AAW0KU71_QUESU</name>
<accession>A0AAW0KU71</accession>
<dbReference type="GO" id="GO:0009922">
    <property type="term" value="F:fatty acid elongase activity"/>
    <property type="evidence" value="ECO:0007669"/>
    <property type="project" value="UniProtKB-EC"/>
</dbReference>
<comment type="catalytic activity">
    <reaction evidence="2">
        <text>a very-long-chain acyl-CoA + malonyl-CoA + H(+) = a very-long-chain 3-oxoacyl-CoA + CO2 + CoA</text>
        <dbReference type="Rhea" id="RHEA:32727"/>
        <dbReference type="ChEBI" id="CHEBI:15378"/>
        <dbReference type="ChEBI" id="CHEBI:16526"/>
        <dbReference type="ChEBI" id="CHEBI:57287"/>
        <dbReference type="ChEBI" id="CHEBI:57384"/>
        <dbReference type="ChEBI" id="CHEBI:90725"/>
        <dbReference type="ChEBI" id="CHEBI:90736"/>
        <dbReference type="EC" id="2.3.1.199"/>
    </reaction>
</comment>
<evidence type="ECO:0000313" key="4">
    <source>
        <dbReference type="EMBL" id="KAK7843035.1"/>
    </source>
</evidence>
<evidence type="ECO:0000256" key="2">
    <source>
        <dbReference type="ARBA" id="ARBA00047375"/>
    </source>
</evidence>
<keyword evidence="1" id="KW-0808">Transferase</keyword>
<dbReference type="InterPro" id="IPR013601">
    <property type="entry name" value="FAE1_typ3_polyketide_synth"/>
</dbReference>
<reference evidence="4 5" key="1">
    <citation type="journal article" date="2018" name="Sci. Data">
        <title>The draft genome sequence of cork oak.</title>
        <authorList>
            <person name="Ramos A.M."/>
            <person name="Usie A."/>
            <person name="Barbosa P."/>
            <person name="Barros P.M."/>
            <person name="Capote T."/>
            <person name="Chaves I."/>
            <person name="Simoes F."/>
            <person name="Abreu I."/>
            <person name="Carrasquinho I."/>
            <person name="Faro C."/>
            <person name="Guimaraes J.B."/>
            <person name="Mendonca D."/>
            <person name="Nobrega F."/>
            <person name="Rodrigues L."/>
            <person name="Saibo N.J.M."/>
            <person name="Varela M.C."/>
            <person name="Egas C."/>
            <person name="Matos J."/>
            <person name="Miguel C.M."/>
            <person name="Oliveira M.M."/>
            <person name="Ricardo C.P."/>
            <person name="Goncalves S."/>
        </authorList>
    </citation>
    <scope>NUCLEOTIDE SEQUENCE [LARGE SCALE GENOMIC DNA]</scope>
    <source>
        <strain evidence="5">cv. HL8</strain>
        <tissue evidence="4">Leaves</tissue>
    </source>
</reference>
<dbReference type="EMBL" id="PKMF04000210">
    <property type="protein sequence ID" value="KAK7843035.1"/>
    <property type="molecule type" value="Genomic_DNA"/>
</dbReference>
<dbReference type="Proteomes" id="UP000237347">
    <property type="component" value="Unassembled WGS sequence"/>
</dbReference>